<dbReference type="GO" id="GO:0005840">
    <property type="term" value="C:ribosome"/>
    <property type="evidence" value="ECO:0007669"/>
    <property type="project" value="UniProtKB-KW"/>
</dbReference>
<accession>A0A2M7AW16</accession>
<keyword evidence="1" id="KW-0689">Ribosomal protein</keyword>
<evidence type="ECO:0008006" key="5">
    <source>
        <dbReference type="Google" id="ProtNLM"/>
    </source>
</evidence>
<evidence type="ECO:0000313" key="4">
    <source>
        <dbReference type="Proteomes" id="UP000228775"/>
    </source>
</evidence>
<dbReference type="SUPFAM" id="SSF143800">
    <property type="entry name" value="L28p-like"/>
    <property type="match status" value="1"/>
</dbReference>
<dbReference type="InterPro" id="IPR034704">
    <property type="entry name" value="Ribosomal_bL28/bL31-like_sf"/>
</dbReference>
<dbReference type="EMBL" id="PEVY01000085">
    <property type="protein sequence ID" value="PIU74825.1"/>
    <property type="molecule type" value="Genomic_DNA"/>
</dbReference>
<reference evidence="4" key="1">
    <citation type="submission" date="2017-09" db="EMBL/GenBank/DDBJ databases">
        <title>Depth-based differentiation of microbial function through sediment-hosted aquifers and enrichment of novel symbionts in the deep terrestrial subsurface.</title>
        <authorList>
            <person name="Probst A.J."/>
            <person name="Ladd B."/>
            <person name="Jarett J.K."/>
            <person name="Geller-Mcgrath D.E."/>
            <person name="Sieber C.M.K."/>
            <person name="Emerson J.B."/>
            <person name="Anantharaman K."/>
            <person name="Thomas B.C."/>
            <person name="Malmstrom R."/>
            <person name="Stieglmeier M."/>
            <person name="Klingl A."/>
            <person name="Woyke T."/>
            <person name="Ryan C.M."/>
            <person name="Banfield J.F."/>
        </authorList>
    </citation>
    <scope>NUCLEOTIDE SEQUENCE [LARGE SCALE GENOMIC DNA]</scope>
</reference>
<keyword evidence="2" id="KW-0687">Ribonucleoprotein</keyword>
<dbReference type="Gene3D" id="2.30.170.40">
    <property type="entry name" value="Ribosomal protein L28/L24"/>
    <property type="match status" value="1"/>
</dbReference>
<dbReference type="Proteomes" id="UP000228775">
    <property type="component" value="Unassembled WGS sequence"/>
</dbReference>
<dbReference type="AlphaFoldDB" id="A0A2M7AW16"/>
<gene>
    <name evidence="3" type="ORF">COS76_04095</name>
</gene>
<protein>
    <recommendedName>
        <fullName evidence="5">50S ribosomal protein L28</fullName>
    </recommendedName>
</protein>
<evidence type="ECO:0000313" key="3">
    <source>
        <dbReference type="EMBL" id="PIU74825.1"/>
    </source>
</evidence>
<dbReference type="GO" id="GO:0003735">
    <property type="term" value="F:structural constituent of ribosome"/>
    <property type="evidence" value="ECO:0007669"/>
    <property type="project" value="InterPro"/>
</dbReference>
<dbReference type="InterPro" id="IPR037147">
    <property type="entry name" value="Ribosomal_bL28_sf"/>
</dbReference>
<evidence type="ECO:0000256" key="2">
    <source>
        <dbReference type="ARBA" id="ARBA00023274"/>
    </source>
</evidence>
<organism evidence="3 4">
    <name type="scientific">Candidatus Portnoybacteria bacterium CG06_land_8_20_14_3_00_39_12</name>
    <dbReference type="NCBI Taxonomy" id="1974809"/>
    <lineage>
        <taxon>Bacteria</taxon>
        <taxon>Candidatus Portnoyibacteriota</taxon>
    </lineage>
</organism>
<name>A0A2M7AW16_9BACT</name>
<proteinExistence type="predicted"/>
<comment type="caution">
    <text evidence="3">The sequence shown here is derived from an EMBL/GenBank/DDBJ whole genome shotgun (WGS) entry which is preliminary data.</text>
</comment>
<evidence type="ECO:0000256" key="1">
    <source>
        <dbReference type="ARBA" id="ARBA00022980"/>
    </source>
</evidence>
<dbReference type="GO" id="GO:1990904">
    <property type="term" value="C:ribonucleoprotein complex"/>
    <property type="evidence" value="ECO:0007669"/>
    <property type="project" value="UniProtKB-KW"/>
</dbReference>
<sequence length="77" mass="8847">MANQRNKSLFNPSLRSGKQCEICGKGSIMVRKLRKLRGKYNPTVKTRKYPNLQWVKLPNGKRVKACAKCIKALSKRK</sequence>